<protein>
    <submittedName>
        <fullName evidence="3">IucC family-domain-containing protein</fullName>
    </submittedName>
</protein>
<dbReference type="EMBL" id="KZ992511">
    <property type="protein sequence ID" value="RKP09479.1"/>
    <property type="molecule type" value="Genomic_DNA"/>
</dbReference>
<dbReference type="PANTHER" id="PTHR34384:SF5">
    <property type="entry name" value="L-2,3-DIAMINOPROPANOATE--CITRATE LIGASE"/>
    <property type="match status" value="1"/>
</dbReference>
<name>A0A4V1IX15_9FUNG</name>
<dbReference type="PANTHER" id="PTHR34384">
    <property type="entry name" value="L-2,3-DIAMINOPROPANOATE--CITRATE LIGASE"/>
    <property type="match status" value="1"/>
</dbReference>
<dbReference type="Proteomes" id="UP000271241">
    <property type="component" value="Unassembled WGS sequence"/>
</dbReference>
<dbReference type="Gene3D" id="1.10.510.40">
    <property type="match status" value="1"/>
</dbReference>
<dbReference type="AlphaFoldDB" id="A0A4V1IX15"/>
<feature type="domain" description="Aerobactin siderophore biosynthesis IucA/IucC-like C-terminal" evidence="2">
    <location>
        <begin position="303"/>
        <end position="426"/>
    </location>
</feature>
<dbReference type="Pfam" id="PF04183">
    <property type="entry name" value="IucA_IucC"/>
    <property type="match status" value="1"/>
</dbReference>
<dbReference type="InterPro" id="IPR037455">
    <property type="entry name" value="LucA/IucC-like"/>
</dbReference>
<reference evidence="4" key="1">
    <citation type="journal article" date="2018" name="Nat. Microbiol.">
        <title>Leveraging single-cell genomics to expand the fungal tree of life.</title>
        <authorList>
            <person name="Ahrendt S.R."/>
            <person name="Quandt C.A."/>
            <person name="Ciobanu D."/>
            <person name="Clum A."/>
            <person name="Salamov A."/>
            <person name="Andreopoulos B."/>
            <person name="Cheng J.F."/>
            <person name="Woyke T."/>
            <person name="Pelin A."/>
            <person name="Henrissat B."/>
            <person name="Reynolds N.K."/>
            <person name="Benny G.L."/>
            <person name="Smith M.E."/>
            <person name="James T.Y."/>
            <person name="Grigoriev I.V."/>
        </authorList>
    </citation>
    <scope>NUCLEOTIDE SEQUENCE [LARGE SCALE GENOMIC DNA]</scope>
    <source>
        <strain evidence="4">RSA 1356</strain>
    </source>
</reference>
<accession>A0A4V1IX15</accession>
<organism evidence="3 4">
    <name type="scientific">Thamnocephalis sphaerospora</name>
    <dbReference type="NCBI Taxonomy" id="78915"/>
    <lineage>
        <taxon>Eukaryota</taxon>
        <taxon>Fungi</taxon>
        <taxon>Fungi incertae sedis</taxon>
        <taxon>Zoopagomycota</taxon>
        <taxon>Zoopagomycotina</taxon>
        <taxon>Zoopagomycetes</taxon>
        <taxon>Zoopagales</taxon>
        <taxon>Sigmoideomycetaceae</taxon>
        <taxon>Thamnocephalis</taxon>
    </lineage>
</organism>
<dbReference type="STRING" id="78915.A0A4V1IX15"/>
<evidence type="ECO:0000259" key="2">
    <source>
        <dbReference type="Pfam" id="PF06276"/>
    </source>
</evidence>
<evidence type="ECO:0000259" key="1">
    <source>
        <dbReference type="Pfam" id="PF04183"/>
    </source>
</evidence>
<dbReference type="OrthoDB" id="2117718at2759"/>
<evidence type="ECO:0000313" key="3">
    <source>
        <dbReference type="EMBL" id="RKP09479.1"/>
    </source>
</evidence>
<dbReference type="Pfam" id="PF06276">
    <property type="entry name" value="FhuF"/>
    <property type="match status" value="1"/>
</dbReference>
<gene>
    <name evidence="3" type="ORF">THASP1DRAFT_14180</name>
</gene>
<evidence type="ECO:0000313" key="4">
    <source>
        <dbReference type="Proteomes" id="UP000271241"/>
    </source>
</evidence>
<keyword evidence="4" id="KW-1185">Reference proteome</keyword>
<sequence>MQKCHNVKVYLRSAMDPCVLIRQLGRWQETASKVIEMLSNELANSMTHAHYAFEHRKPTPTLTMSPMDWEQCIVEGHPTHPMHKSRFALPPLDPIPPDANLHSPDVRFVCLPRDSVVLGGDYAAQIKRFIPAETLAAVDMDSQVVMPVHPRQLPNVHALFPQATLLPGVLPTRAQASLRTVVPIDHPEWAIKLCLGIRVTSAMRTITSWTTFMSTHMRELLDKLVSNTPETLSSLNVVGSAVVVHPDVEVSKHLSCLIREGEAQKISENEMAIACLSLVERDAQGVPFVQSAFGLDTCEKRLAFFERYAKIYLEAFMTPVHKYGFTFEAHSQNTLARFDKTTKQLTGFLVRDFGGVRCHQETLQRTLGESLNVLPGSCCVVDSLDKVYSSAHHTIIQGHMQGLIRALDLHRCGTGWRVVRSELRRVLPVDSSLYRYLSRPRVALKCFVKMRIAGMHRSVSSCFDASCIMAKPCSSTLCTQQIYDTVPNILLYQGAHHVAWDDVTVGRTLSREATASNSCIQAPL</sequence>
<dbReference type="InterPro" id="IPR022770">
    <property type="entry name" value="IucA/IucC-like_C"/>
</dbReference>
<dbReference type="GO" id="GO:0016881">
    <property type="term" value="F:acid-amino acid ligase activity"/>
    <property type="evidence" value="ECO:0007669"/>
    <property type="project" value="UniProtKB-ARBA"/>
</dbReference>
<dbReference type="GO" id="GO:0019290">
    <property type="term" value="P:siderophore biosynthetic process"/>
    <property type="evidence" value="ECO:0007669"/>
    <property type="project" value="InterPro"/>
</dbReference>
<feature type="domain" description="Aerobactin siderophore biosynthesis IucA/IucC N-terminal" evidence="1">
    <location>
        <begin position="67"/>
        <end position="279"/>
    </location>
</feature>
<proteinExistence type="predicted"/>
<dbReference type="InterPro" id="IPR007310">
    <property type="entry name" value="Aerobactin_biosyn_IucA/IucC_N"/>
</dbReference>